<reference evidence="1" key="1">
    <citation type="journal article" date="2022" name="bioRxiv">
        <title>Sequencing and chromosome-scale assembly of the giantPleurodeles waltlgenome.</title>
        <authorList>
            <person name="Brown T."/>
            <person name="Elewa A."/>
            <person name="Iarovenko S."/>
            <person name="Subramanian E."/>
            <person name="Araus A.J."/>
            <person name="Petzold A."/>
            <person name="Susuki M."/>
            <person name="Suzuki K.-i.T."/>
            <person name="Hayashi T."/>
            <person name="Toyoda A."/>
            <person name="Oliveira C."/>
            <person name="Osipova E."/>
            <person name="Leigh N.D."/>
            <person name="Simon A."/>
            <person name="Yun M.H."/>
        </authorList>
    </citation>
    <scope>NUCLEOTIDE SEQUENCE</scope>
    <source>
        <strain evidence="1">20211129_DDA</strain>
        <tissue evidence="1">Liver</tissue>
    </source>
</reference>
<name>A0AAV7PJW0_PLEWA</name>
<dbReference type="Proteomes" id="UP001066276">
    <property type="component" value="Chromosome 7"/>
</dbReference>
<dbReference type="AlphaFoldDB" id="A0AAV7PJW0"/>
<proteinExistence type="predicted"/>
<sequence>MVTPAHCDRKAGTDIKVELGDMPPWRASTPQDVSEGCANMGVLVDEAQATGPMEVVDWDVQIFSDAAGGSGFGVYWDGKYCAE</sequence>
<evidence type="ECO:0000313" key="1">
    <source>
        <dbReference type="EMBL" id="KAJ1128577.1"/>
    </source>
</evidence>
<evidence type="ECO:0000313" key="2">
    <source>
        <dbReference type="Proteomes" id="UP001066276"/>
    </source>
</evidence>
<accession>A0AAV7PJW0</accession>
<dbReference type="EMBL" id="JANPWB010000011">
    <property type="protein sequence ID" value="KAJ1128577.1"/>
    <property type="molecule type" value="Genomic_DNA"/>
</dbReference>
<gene>
    <name evidence="1" type="ORF">NDU88_006954</name>
</gene>
<protein>
    <recommendedName>
        <fullName evidence="3">Lipoprotein</fullName>
    </recommendedName>
</protein>
<keyword evidence="2" id="KW-1185">Reference proteome</keyword>
<evidence type="ECO:0008006" key="3">
    <source>
        <dbReference type="Google" id="ProtNLM"/>
    </source>
</evidence>
<organism evidence="1 2">
    <name type="scientific">Pleurodeles waltl</name>
    <name type="common">Iberian ribbed newt</name>
    <dbReference type="NCBI Taxonomy" id="8319"/>
    <lineage>
        <taxon>Eukaryota</taxon>
        <taxon>Metazoa</taxon>
        <taxon>Chordata</taxon>
        <taxon>Craniata</taxon>
        <taxon>Vertebrata</taxon>
        <taxon>Euteleostomi</taxon>
        <taxon>Amphibia</taxon>
        <taxon>Batrachia</taxon>
        <taxon>Caudata</taxon>
        <taxon>Salamandroidea</taxon>
        <taxon>Salamandridae</taxon>
        <taxon>Pleurodelinae</taxon>
        <taxon>Pleurodeles</taxon>
    </lineage>
</organism>
<comment type="caution">
    <text evidence="1">The sequence shown here is derived from an EMBL/GenBank/DDBJ whole genome shotgun (WGS) entry which is preliminary data.</text>
</comment>